<evidence type="ECO:0000313" key="1">
    <source>
        <dbReference type="EMBL" id="PUZ25628.1"/>
    </source>
</evidence>
<proteinExistence type="predicted"/>
<organism evidence="1 2">
    <name type="scientific">Chitinophaga parva</name>
    <dbReference type="NCBI Taxonomy" id="2169414"/>
    <lineage>
        <taxon>Bacteria</taxon>
        <taxon>Pseudomonadati</taxon>
        <taxon>Bacteroidota</taxon>
        <taxon>Chitinophagia</taxon>
        <taxon>Chitinophagales</taxon>
        <taxon>Chitinophagaceae</taxon>
        <taxon>Chitinophaga</taxon>
    </lineage>
</organism>
<dbReference type="InterPro" id="IPR043519">
    <property type="entry name" value="NT_sf"/>
</dbReference>
<dbReference type="SUPFAM" id="SSF81301">
    <property type="entry name" value="Nucleotidyltransferase"/>
    <property type="match status" value="1"/>
</dbReference>
<dbReference type="PANTHER" id="PTHR34822">
    <property type="entry name" value="GRPB DOMAIN PROTEIN (AFU_ORTHOLOGUE AFUA_1G01530)"/>
    <property type="match status" value="1"/>
</dbReference>
<evidence type="ECO:0000313" key="2">
    <source>
        <dbReference type="Proteomes" id="UP000244450"/>
    </source>
</evidence>
<dbReference type="Proteomes" id="UP000244450">
    <property type="component" value="Unassembled WGS sequence"/>
</dbReference>
<gene>
    <name evidence="1" type="ORF">DCC81_15260</name>
</gene>
<reference evidence="1 2" key="1">
    <citation type="submission" date="2018-04" db="EMBL/GenBank/DDBJ databases">
        <title>Chitinophaga fuyangensis sp. nov., isolated from soil in a chemical factory.</title>
        <authorList>
            <person name="Chen K."/>
        </authorList>
    </citation>
    <scope>NUCLEOTIDE SEQUENCE [LARGE SCALE GENOMIC DNA]</scope>
    <source>
        <strain evidence="1 2">LY-1</strain>
    </source>
</reference>
<dbReference type="Gene3D" id="3.30.460.10">
    <property type="entry name" value="Beta Polymerase, domain 2"/>
    <property type="match status" value="1"/>
</dbReference>
<accession>A0A2T7BH78</accession>
<name>A0A2T7BH78_9BACT</name>
<protein>
    <submittedName>
        <fullName evidence="1">GrpB family protein</fullName>
    </submittedName>
</protein>
<dbReference type="AlphaFoldDB" id="A0A2T7BH78"/>
<dbReference type="InterPro" id="IPR007344">
    <property type="entry name" value="GrpB/CoaE"/>
</dbReference>
<sequence length="182" mass="21760">MHTPPHETRWPVWATEPVVVVDHDPHWAVQAMEEIRALQPLLRPFGNSGIWHVGSTAVKGLRAKPVLDLVAPIESLERTAVITRMLAPYHWHYVPYELDQRPWRRFFIKVEQNKRIAHLHLVLPEERRWHEQLRFRDILQDNVYVRQAYAELKTMLAEEYRHDRDAYTAAKSDFIRRTLKDY</sequence>
<dbReference type="OrthoDB" id="9799092at2"/>
<dbReference type="EMBL" id="QCYK01000002">
    <property type="protein sequence ID" value="PUZ25628.1"/>
    <property type="molecule type" value="Genomic_DNA"/>
</dbReference>
<dbReference type="PANTHER" id="PTHR34822:SF1">
    <property type="entry name" value="GRPB FAMILY PROTEIN"/>
    <property type="match status" value="1"/>
</dbReference>
<keyword evidence="2" id="KW-1185">Reference proteome</keyword>
<comment type="caution">
    <text evidence="1">The sequence shown here is derived from an EMBL/GenBank/DDBJ whole genome shotgun (WGS) entry which is preliminary data.</text>
</comment>
<dbReference type="Pfam" id="PF04229">
    <property type="entry name" value="GrpB"/>
    <property type="match status" value="1"/>
</dbReference>
<dbReference type="RefSeq" id="WP_108687468.1">
    <property type="nucleotide sequence ID" value="NZ_QCYK01000002.1"/>
</dbReference>